<dbReference type="EMBL" id="KV007465">
    <property type="protein sequence ID" value="KZV31519.1"/>
    <property type="molecule type" value="Genomic_DNA"/>
</dbReference>
<dbReference type="OrthoDB" id="913514at2759"/>
<keyword evidence="2" id="KW-1185">Reference proteome</keyword>
<dbReference type="PANTHER" id="PTHR33978:SF18">
    <property type="entry name" value="OS01G0656300 PROTEIN"/>
    <property type="match status" value="1"/>
</dbReference>
<name>A0A2Z7BDL9_9LAMI</name>
<reference evidence="1 2" key="1">
    <citation type="journal article" date="2015" name="Proc. Natl. Acad. Sci. U.S.A.">
        <title>The resurrection genome of Boea hygrometrica: A blueprint for survival of dehydration.</title>
        <authorList>
            <person name="Xiao L."/>
            <person name="Yang G."/>
            <person name="Zhang L."/>
            <person name="Yang X."/>
            <person name="Zhao S."/>
            <person name="Ji Z."/>
            <person name="Zhou Q."/>
            <person name="Hu M."/>
            <person name="Wang Y."/>
            <person name="Chen M."/>
            <person name="Xu Y."/>
            <person name="Jin H."/>
            <person name="Xiao X."/>
            <person name="Hu G."/>
            <person name="Bao F."/>
            <person name="Hu Y."/>
            <person name="Wan P."/>
            <person name="Li L."/>
            <person name="Deng X."/>
            <person name="Kuang T."/>
            <person name="Xiang C."/>
            <person name="Zhu J.K."/>
            <person name="Oliver M.J."/>
            <person name="He Y."/>
        </authorList>
    </citation>
    <scope>NUCLEOTIDE SEQUENCE [LARGE SCALE GENOMIC DNA]</scope>
    <source>
        <strain evidence="2">cv. XS01</strain>
    </source>
</reference>
<dbReference type="Proteomes" id="UP000250235">
    <property type="component" value="Unassembled WGS sequence"/>
</dbReference>
<dbReference type="AlphaFoldDB" id="A0A2Z7BDL9"/>
<evidence type="ECO:0000313" key="2">
    <source>
        <dbReference type="Proteomes" id="UP000250235"/>
    </source>
</evidence>
<sequence length="93" mass="10966">MEITNENKGTIVWDCGSPLYDSYELAELMNIIERHVTMSLPVSPARFERYGGDSNIKDDSVIERRRYDLKPKSTYRKRFHSFCARMGLMKKRD</sequence>
<dbReference type="PANTHER" id="PTHR33978">
    <property type="entry name" value="SERINE/THREONINE-KINASE"/>
    <property type="match status" value="1"/>
</dbReference>
<accession>A0A2Z7BDL9</accession>
<gene>
    <name evidence="1" type="ORF">F511_07370</name>
</gene>
<proteinExistence type="predicted"/>
<evidence type="ECO:0000313" key="1">
    <source>
        <dbReference type="EMBL" id="KZV31519.1"/>
    </source>
</evidence>
<protein>
    <submittedName>
        <fullName evidence="1">Uncharacterized protein</fullName>
    </submittedName>
</protein>
<organism evidence="1 2">
    <name type="scientific">Dorcoceras hygrometricum</name>
    <dbReference type="NCBI Taxonomy" id="472368"/>
    <lineage>
        <taxon>Eukaryota</taxon>
        <taxon>Viridiplantae</taxon>
        <taxon>Streptophyta</taxon>
        <taxon>Embryophyta</taxon>
        <taxon>Tracheophyta</taxon>
        <taxon>Spermatophyta</taxon>
        <taxon>Magnoliopsida</taxon>
        <taxon>eudicotyledons</taxon>
        <taxon>Gunneridae</taxon>
        <taxon>Pentapetalae</taxon>
        <taxon>asterids</taxon>
        <taxon>lamiids</taxon>
        <taxon>Lamiales</taxon>
        <taxon>Gesneriaceae</taxon>
        <taxon>Didymocarpoideae</taxon>
        <taxon>Trichosporeae</taxon>
        <taxon>Loxocarpinae</taxon>
        <taxon>Dorcoceras</taxon>
    </lineage>
</organism>